<dbReference type="PANTHER" id="PTHR45838:SF4">
    <property type="entry name" value="HISTONE-LYSINE N-METHYLTRANSFERASE TRITHORAX"/>
    <property type="match status" value="1"/>
</dbReference>
<keyword evidence="11" id="KW-0238">DNA-binding</keyword>
<keyword evidence="7 14" id="KW-0863">Zinc-finger</keyword>
<dbReference type="FunFam" id="3.30.40.10:FF:000002">
    <property type="entry name" value="Histone-lysine N-methyltransferase"/>
    <property type="match status" value="1"/>
</dbReference>
<feature type="compositionally biased region" description="Acidic residues" evidence="15">
    <location>
        <begin position="786"/>
        <end position="803"/>
    </location>
</feature>
<dbReference type="OrthoDB" id="308383at2759"/>
<dbReference type="Gene3D" id="3.30.160.360">
    <property type="match status" value="1"/>
</dbReference>
<sequence length="2110" mass="233276">MGRSKFPGKPSKLVNKKRVSVLQGGENSDLHDFSEENSEYLLGDQVSFGNSRNETTTFGHDGAVQATSVPQSREKPPSSEPPDGGGDGGRRFQSVIKIDKPFNSGISTRSSLSSINVADASDLTTGNTTKGKSDPDKPKKKTVTFKTILETSDDASAVKKVYNPDNHTPLVPIIKKECLSRFVRLARSDCIVRPSRLTDILKNNANNIDKLNALSFKITTANTTIPATTITDTAPSCTSLKVKQTETNTVPCLSTLTSSSVTSLNNETDSIESKKSDKSHHDALVVGDKRFILPKRSVHSCRVIKPNKRFLDDMDTTVKNIKKTNISGNNSKKVTNKQTQEEENVDGDSKCQKQNRSIEIVRYQGGSFLNTTPPLQTSSSSNKLPVAENNSIGASHPKLAETIRPDDSLPDCSQPEGEYAIKNNLFAFSTSKNFGSLFCASKSILRQPRLQFDLRTSTPSFITTPCANSSFGLRQKKAIDNCSTTLGVSSICGVCGSLHTSVQKTPTFDIFACEACRKFITKTIKRIVNSSNGDSQTNTLQCSSGNGSCSISPVIGNKYRNIKRTFKERCHACWLKKCLKTFNISSGVRKLLTARLPASLSESENCISPFSNSSVGSSKENLTASTTSVDNKSSSNLFSSSCSNLINWSESVECNNIAAQLPSNALTESNATFGGSPLIKPTVLEKRVFSINSNINTPNINESDKKNVLDRTKSVINVNNDLKSVSSVNEEESNKSKQKRVPVASQLATASNEAPKRQRIDLKGPRVKHVCRSASIVLGQPLATFENEDEAQSPEDEMTDETLQEPTPTSVTANVNEADLSEHTSNLNVDDLTLNCTSCTKVEISKVPLSPPANASEEETVESSDIMKKSVVDVQKSLTRKISRSFNSRKNSQKGANKRSPVTISIDFWENYDPAEVSQTGFGLILTESISIRALCFLCGSAGVDPLIFCACCCEPYHQYCVEDEYNLKHSSLDDTITSIYDTSLSVGTNLNAITSKLNWLCPRCTVCYTCNMSSGSKVKCQKCQKNYHTTCLGTSKRLLGADRPLICANCLKCKSCATTKVTKFVGNLPLCSQCFKLRKKGNYCPICQKCYEDNDFDLKMMECGDCERWVHAKCEGLSDEQYNMLSTLPENIEFICRKCSETNTQSNIWREAVAGEFKSGLLSVVKLLSKSRQACALLKLSPRKKTSPCICQPIQANRNIQFSSSSCDYRSFDEESQNSDDNGLEDVYEFKESPPASVKKCFCGATDKQLPNVPSLIDIKRKINACEYVSVAEFNYDMINVISAANCDELVITYKEILSETFPWFQNETKACTDLLEEDMFDSCSFTQNSEVECDQQVPVIDLPGDIEDCFYGSVVGQDSRSCMLCKGVGEGISGEESRLIYCGQNFWVHINCALWSAEVFEEIDGSLQNVHSAISRGRLIKCTLCGNRGATVGCNVKSCGEHFHYPCARKAECSFLTDKTVYCPQHVEESLKKKNVESEKHFNVQRPVYVELDRKKKKLIEPSKVQFLIGSLVVKKLGSIFPKLSDTNESLIPIDFSCTRLYWSIKEPWKIVEYTVKTSIQNGALAFSTDYGRNFTVDHSNNVNLVQIGLAQIARWHNSLIVNDENDMFLRQERSMKQLLEAVSQNYSADDATEEEPQNNADLLPPEIKEAIFEDLPHELLDGISMLDIFPKLMIYEDMINLDSKAETLLSNECTKDGTMSEEDGNEPFQKDGNAAVDWPVNLGFNHVEDAMLSAARPICSSREIKRSKSEVFQRSLGSNRSQQRSSSLTFNCKIDGTSGAKRRKLSKGFQDIRIPESVLLSIGRRKDEIPILERHRTMQSEDIKTKTFNWSAAKKYSSSSSAEINQESTGKVRDVGEKLKISQLDGMDDLMSENEMLDFHQDHNIYEQGLVDCPVKCDRCNCTYRTQESYQRHLATCESLSTSESESESARSPPIQSHHMLLTMEPGNKMNGSIHQHPLSLVQNLNQSSLNAHAVLNPLPCSTPTSFPMPCNSTTQSIHIQSLQNTNIPITQINQGVSNIILTNTQQQPQQQSHQFFPLQSMNGSTTVQLLQQKNEVPTVSMSTVPLSSVQAMQNPSSQVFTMPASNGGTQQIVTIAPQQATLITQP</sequence>
<dbReference type="SUPFAM" id="SSF57903">
    <property type="entry name" value="FYVE/PHD zinc finger"/>
    <property type="match status" value="2"/>
</dbReference>
<gene>
    <name evidence="19" type="ORF">HERILL_LOCUS15016</name>
</gene>
<dbReference type="Proteomes" id="UP000594454">
    <property type="component" value="Chromosome 6"/>
</dbReference>
<evidence type="ECO:0000256" key="6">
    <source>
        <dbReference type="ARBA" id="ARBA00022737"/>
    </source>
</evidence>
<dbReference type="FunCoup" id="A0A7R8V4I8">
    <property type="interactions" value="1392"/>
</dbReference>
<evidence type="ECO:0000256" key="8">
    <source>
        <dbReference type="ARBA" id="ARBA00022833"/>
    </source>
</evidence>
<protein>
    <recommendedName>
        <fullName evidence="21">Histone-lysine N-methyltransferase trithorax</fullName>
    </recommendedName>
</protein>
<dbReference type="SMART" id="SM00249">
    <property type="entry name" value="PHD"/>
    <property type="match status" value="4"/>
</dbReference>
<feature type="region of interest" description="Disordered" evidence="15">
    <location>
        <begin position="369"/>
        <end position="408"/>
    </location>
</feature>
<name>A0A7R8V4I8_HERIL</name>
<feature type="region of interest" description="Disordered" evidence="15">
    <location>
        <begin position="725"/>
        <end position="761"/>
    </location>
</feature>
<dbReference type="InterPro" id="IPR001628">
    <property type="entry name" value="Znf_hrmn_rcpt"/>
</dbReference>
<feature type="domain" description="PHD-type" evidence="16">
    <location>
        <begin position="933"/>
        <end position="1008"/>
    </location>
</feature>
<evidence type="ECO:0000256" key="12">
    <source>
        <dbReference type="ARBA" id="ARBA00023163"/>
    </source>
</evidence>
<evidence type="ECO:0000256" key="11">
    <source>
        <dbReference type="ARBA" id="ARBA00023125"/>
    </source>
</evidence>
<dbReference type="Pfam" id="PF00628">
    <property type="entry name" value="PHD"/>
    <property type="match status" value="1"/>
</dbReference>
<evidence type="ECO:0000256" key="5">
    <source>
        <dbReference type="ARBA" id="ARBA00022723"/>
    </source>
</evidence>
<evidence type="ECO:0000256" key="7">
    <source>
        <dbReference type="ARBA" id="ARBA00022771"/>
    </source>
</evidence>
<dbReference type="GO" id="GO:0035097">
    <property type="term" value="C:histone methyltransferase complex"/>
    <property type="evidence" value="ECO:0007669"/>
    <property type="project" value="TreeGrafter"/>
</dbReference>
<evidence type="ECO:0000256" key="9">
    <source>
        <dbReference type="ARBA" id="ARBA00022853"/>
    </source>
</evidence>
<dbReference type="InParanoid" id="A0A7R8V4I8"/>
<feature type="region of interest" description="Disordered" evidence="15">
    <location>
        <begin position="782"/>
        <end position="809"/>
    </location>
</feature>
<dbReference type="PROSITE" id="PS51805">
    <property type="entry name" value="EPHD"/>
    <property type="match status" value="1"/>
</dbReference>
<dbReference type="EMBL" id="LR899014">
    <property type="protein sequence ID" value="CAD7092678.1"/>
    <property type="molecule type" value="Genomic_DNA"/>
</dbReference>
<dbReference type="Pfam" id="PF13771">
    <property type="entry name" value="zf-HC5HC2H"/>
    <property type="match status" value="1"/>
</dbReference>
<evidence type="ECO:0000256" key="15">
    <source>
        <dbReference type="SAM" id="MobiDB-lite"/>
    </source>
</evidence>
<evidence type="ECO:0000313" key="19">
    <source>
        <dbReference type="EMBL" id="CAD7092678.1"/>
    </source>
</evidence>
<dbReference type="Gene3D" id="3.30.40.10">
    <property type="entry name" value="Zinc/RING finger domain, C3HC4 (zinc finger)"/>
    <property type="match status" value="3"/>
</dbReference>
<evidence type="ECO:0000256" key="14">
    <source>
        <dbReference type="PROSITE-ProRule" id="PRU00146"/>
    </source>
</evidence>
<evidence type="ECO:0000259" key="17">
    <source>
        <dbReference type="PROSITE" id="PS51030"/>
    </source>
</evidence>
<accession>A0A7R8V4I8</accession>
<proteinExistence type="predicted"/>
<keyword evidence="6" id="KW-0677">Repeat</keyword>
<dbReference type="GO" id="GO:0098687">
    <property type="term" value="C:chromosomal region"/>
    <property type="evidence" value="ECO:0007669"/>
    <property type="project" value="UniProtKB-ARBA"/>
</dbReference>
<dbReference type="GO" id="GO:0045893">
    <property type="term" value="P:positive regulation of DNA-templated transcription"/>
    <property type="evidence" value="ECO:0007669"/>
    <property type="project" value="TreeGrafter"/>
</dbReference>
<evidence type="ECO:0000256" key="1">
    <source>
        <dbReference type="ARBA" id="ARBA00004123"/>
    </source>
</evidence>
<evidence type="ECO:0000313" key="20">
    <source>
        <dbReference type="Proteomes" id="UP000594454"/>
    </source>
</evidence>
<dbReference type="InterPro" id="IPR001841">
    <property type="entry name" value="Znf_RING"/>
</dbReference>
<feature type="region of interest" description="Disordered" evidence="15">
    <location>
        <begin position="1"/>
        <end position="92"/>
    </location>
</feature>
<dbReference type="InterPro" id="IPR001965">
    <property type="entry name" value="Znf_PHD"/>
</dbReference>
<evidence type="ECO:0000259" key="16">
    <source>
        <dbReference type="PROSITE" id="PS50016"/>
    </source>
</evidence>
<dbReference type="CDD" id="cd15664">
    <property type="entry name" value="ePHD_KMT2A_like"/>
    <property type="match status" value="1"/>
</dbReference>
<dbReference type="PANTHER" id="PTHR45838">
    <property type="entry name" value="HISTONE-LYSINE-N-METHYLTRANSFERASE 2 KMT2 FAMILY MEMBER"/>
    <property type="match status" value="1"/>
</dbReference>
<keyword evidence="4" id="KW-0949">S-adenosyl-L-methionine</keyword>
<feature type="region of interest" description="Disordered" evidence="15">
    <location>
        <begin position="121"/>
        <end position="141"/>
    </location>
</feature>
<dbReference type="InterPro" id="IPR013083">
    <property type="entry name" value="Znf_RING/FYVE/PHD"/>
</dbReference>
<evidence type="ECO:0000256" key="2">
    <source>
        <dbReference type="ARBA" id="ARBA00022603"/>
    </source>
</evidence>
<reference evidence="19 20" key="1">
    <citation type="submission" date="2020-11" db="EMBL/GenBank/DDBJ databases">
        <authorList>
            <person name="Wallbank WR R."/>
            <person name="Pardo Diaz C."/>
            <person name="Kozak K."/>
            <person name="Martin S."/>
            <person name="Jiggins C."/>
            <person name="Moest M."/>
            <person name="Warren A I."/>
            <person name="Generalovic N T."/>
            <person name="Byers J.R.P. K."/>
            <person name="Montejo-Kovacevich G."/>
            <person name="Yen C E."/>
        </authorList>
    </citation>
    <scope>NUCLEOTIDE SEQUENCE [LARGE SCALE GENOMIC DNA]</scope>
</reference>
<dbReference type="PROSITE" id="PS51030">
    <property type="entry name" value="NUCLEAR_REC_DBD_2"/>
    <property type="match status" value="1"/>
</dbReference>
<keyword evidence="20" id="KW-1185">Reference proteome</keyword>
<evidence type="ECO:0000256" key="3">
    <source>
        <dbReference type="ARBA" id="ARBA00022679"/>
    </source>
</evidence>
<evidence type="ECO:0000256" key="10">
    <source>
        <dbReference type="ARBA" id="ARBA00023015"/>
    </source>
</evidence>
<dbReference type="GO" id="GO:0043565">
    <property type="term" value="F:sequence-specific DNA binding"/>
    <property type="evidence" value="ECO:0007669"/>
    <property type="project" value="InterPro"/>
</dbReference>
<dbReference type="GO" id="GO:0008270">
    <property type="term" value="F:zinc ion binding"/>
    <property type="evidence" value="ECO:0007669"/>
    <property type="project" value="UniProtKB-KW"/>
</dbReference>
<keyword evidence="3" id="KW-0808">Transferase</keyword>
<feature type="compositionally biased region" description="Polar residues" evidence="15">
    <location>
        <begin position="47"/>
        <end position="58"/>
    </location>
</feature>
<feature type="region of interest" description="Disordered" evidence="15">
    <location>
        <begin position="322"/>
        <end position="353"/>
    </location>
</feature>
<dbReference type="CDD" id="cd15508">
    <property type="entry name" value="PHD3_KMT2A_like"/>
    <property type="match status" value="1"/>
</dbReference>
<feature type="compositionally biased region" description="Polar residues" evidence="15">
    <location>
        <begin position="322"/>
        <end position="338"/>
    </location>
</feature>
<dbReference type="GO" id="GO:0003700">
    <property type="term" value="F:DNA-binding transcription factor activity"/>
    <property type="evidence" value="ECO:0007669"/>
    <property type="project" value="InterPro"/>
</dbReference>
<organism evidence="19 20">
    <name type="scientific">Hermetia illucens</name>
    <name type="common">Black soldier fly</name>
    <dbReference type="NCBI Taxonomy" id="343691"/>
    <lineage>
        <taxon>Eukaryota</taxon>
        <taxon>Metazoa</taxon>
        <taxon>Ecdysozoa</taxon>
        <taxon>Arthropoda</taxon>
        <taxon>Hexapoda</taxon>
        <taxon>Insecta</taxon>
        <taxon>Pterygota</taxon>
        <taxon>Neoptera</taxon>
        <taxon>Endopterygota</taxon>
        <taxon>Diptera</taxon>
        <taxon>Brachycera</taxon>
        <taxon>Stratiomyomorpha</taxon>
        <taxon>Stratiomyidae</taxon>
        <taxon>Hermetiinae</taxon>
        <taxon>Hermetia</taxon>
    </lineage>
</organism>
<keyword evidence="5" id="KW-0479">Metal-binding</keyword>
<comment type="subcellular location">
    <subcellularLocation>
        <location evidence="1">Nucleus</location>
    </subcellularLocation>
</comment>
<dbReference type="GO" id="GO:0005700">
    <property type="term" value="C:polytene chromosome"/>
    <property type="evidence" value="ECO:0007669"/>
    <property type="project" value="UniProtKB-ARBA"/>
</dbReference>
<dbReference type="InterPro" id="IPR034732">
    <property type="entry name" value="EPHD"/>
</dbReference>
<dbReference type="InterPro" id="IPR011011">
    <property type="entry name" value="Znf_FYVE_PHD"/>
</dbReference>
<dbReference type="SMART" id="SM00541">
    <property type="entry name" value="FYRN"/>
    <property type="match status" value="1"/>
</dbReference>
<feature type="domain" description="PHD-type" evidence="18">
    <location>
        <begin position="1361"/>
        <end position="1469"/>
    </location>
</feature>
<keyword evidence="2" id="KW-0489">Methyltransferase</keyword>
<evidence type="ECO:0000256" key="13">
    <source>
        <dbReference type="ARBA" id="ARBA00023242"/>
    </source>
</evidence>
<dbReference type="GO" id="GO:0032259">
    <property type="term" value="P:methylation"/>
    <property type="evidence" value="ECO:0007669"/>
    <property type="project" value="UniProtKB-KW"/>
</dbReference>
<dbReference type="SMART" id="SM00184">
    <property type="entry name" value="RING"/>
    <property type="match status" value="4"/>
</dbReference>
<keyword evidence="10" id="KW-0805">Transcription regulation</keyword>
<feature type="domain" description="PHD-type" evidence="16">
    <location>
        <begin position="1005"/>
        <end position="1054"/>
    </location>
</feature>
<dbReference type="InterPro" id="IPR019787">
    <property type="entry name" value="Znf_PHD-finger"/>
</dbReference>
<dbReference type="GO" id="GO:0042800">
    <property type="term" value="F:histone H3K4 methyltransferase activity"/>
    <property type="evidence" value="ECO:0007669"/>
    <property type="project" value="TreeGrafter"/>
</dbReference>
<feature type="compositionally biased region" description="Basic and acidic residues" evidence="15">
    <location>
        <begin position="398"/>
        <end position="407"/>
    </location>
</feature>
<evidence type="ECO:0008006" key="21">
    <source>
        <dbReference type="Google" id="ProtNLM"/>
    </source>
</evidence>
<keyword evidence="13" id="KW-0539">Nucleus</keyword>
<feature type="domain" description="Nuclear receptor" evidence="17">
    <location>
        <begin position="489"/>
        <end position="595"/>
    </location>
</feature>
<feature type="domain" description="PHD-type" evidence="16">
    <location>
        <begin position="1082"/>
        <end position="1143"/>
    </location>
</feature>
<dbReference type="InterPro" id="IPR003888">
    <property type="entry name" value="FYrich_N"/>
</dbReference>
<keyword evidence="12" id="KW-0804">Transcription</keyword>
<dbReference type="CDD" id="cd15506">
    <property type="entry name" value="PHD1_KMT2A_like"/>
    <property type="match status" value="1"/>
</dbReference>
<keyword evidence="9" id="KW-0156">Chromatin regulator</keyword>
<feature type="non-terminal residue" evidence="19">
    <location>
        <position position="1"/>
    </location>
</feature>
<dbReference type="PROSITE" id="PS50016">
    <property type="entry name" value="ZF_PHD_2"/>
    <property type="match status" value="3"/>
</dbReference>
<dbReference type="PROSITE" id="PS51542">
    <property type="entry name" value="FYRN"/>
    <property type="match status" value="1"/>
</dbReference>
<feature type="compositionally biased region" description="Polar residues" evidence="15">
    <location>
        <begin position="369"/>
        <end position="393"/>
    </location>
</feature>
<dbReference type="Pfam" id="PF05964">
    <property type="entry name" value="FYRN"/>
    <property type="match status" value="1"/>
</dbReference>
<evidence type="ECO:0000259" key="18">
    <source>
        <dbReference type="PROSITE" id="PS51805"/>
    </source>
</evidence>
<evidence type="ECO:0000256" key="4">
    <source>
        <dbReference type="ARBA" id="ARBA00022691"/>
    </source>
</evidence>
<keyword evidence="8" id="KW-0862">Zinc</keyword>